<gene>
    <name evidence="1" type="ORF">AFERRID_00420</name>
</gene>
<keyword evidence="2" id="KW-1185">Reference proteome</keyword>
<name>A0A2Z6IGA5_ACIFI</name>
<dbReference type="KEGG" id="afj:AFERRID_00420"/>
<dbReference type="Proteomes" id="UP000280188">
    <property type="component" value="Chromosome"/>
</dbReference>
<dbReference type="EMBL" id="AP018795">
    <property type="protein sequence ID" value="BBF63824.1"/>
    <property type="molecule type" value="Genomic_DNA"/>
</dbReference>
<accession>A0A2Z6IGA5</accession>
<dbReference type="RefSeq" id="WP_126604100.1">
    <property type="nucleotide sequence ID" value="NZ_AP018795.1"/>
</dbReference>
<dbReference type="InterPro" id="IPR007404">
    <property type="entry name" value="YdjM-like"/>
</dbReference>
<evidence type="ECO:0000313" key="2">
    <source>
        <dbReference type="Proteomes" id="UP000280188"/>
    </source>
</evidence>
<proteinExistence type="predicted"/>
<organism evidence="1 2">
    <name type="scientific">Acidithiobacillus ferridurans</name>
    <dbReference type="NCBI Taxonomy" id="1232575"/>
    <lineage>
        <taxon>Bacteria</taxon>
        <taxon>Pseudomonadati</taxon>
        <taxon>Pseudomonadota</taxon>
        <taxon>Acidithiobacillia</taxon>
        <taxon>Acidithiobacillales</taxon>
        <taxon>Acidithiobacillaceae</taxon>
        <taxon>Acidithiobacillus</taxon>
    </lineage>
</organism>
<protein>
    <submittedName>
        <fullName evidence="1">Uncharacterized protein</fullName>
    </submittedName>
</protein>
<dbReference type="AlphaFoldDB" id="A0A2Z6IGA5"/>
<reference evidence="1 2" key="1">
    <citation type="journal article" date="2018" name="Microbiol. Resour. Announc.">
        <title>Complete Genome Sequence of Acidithiobacillus ferridurans JCM 18981.</title>
        <authorList>
            <person name="Miyauchi T."/>
            <person name="Kouzuma A."/>
            <person name="Abe T."/>
            <person name="Watanabe K."/>
        </authorList>
    </citation>
    <scope>NUCLEOTIDE SEQUENCE [LARGE SCALE GENOMIC DNA]</scope>
    <source>
        <strain evidence="2">ATCC 33020 / DSM 29468 / JCM 18981 / 11Fe</strain>
    </source>
</reference>
<evidence type="ECO:0000313" key="1">
    <source>
        <dbReference type="EMBL" id="BBF63824.1"/>
    </source>
</evidence>
<dbReference type="Pfam" id="PF04307">
    <property type="entry name" value="YdjM"/>
    <property type="match status" value="1"/>
</dbReference>
<sequence>MGPTGHRLTGIAAGCLAAVALYPLLHDMGLVAIPAGYVGGTAPDWLEIAHAEFSPQQRWVRQSVIPHRTITHWWPLWLALLVGVIVWPVPAWIIAPGLFNGHSLFTLNIAPILRNVVAGFTAGGIMHLIMDVPNPSGIPILTPMARSRWSLHWWRSGNAQEPLAGLGMAVLAAATLWLAIH</sequence>